<feature type="region of interest" description="Disordered" evidence="3">
    <location>
        <begin position="1"/>
        <end position="22"/>
    </location>
</feature>
<evidence type="ECO:0000256" key="2">
    <source>
        <dbReference type="PROSITE-ProRule" id="PRU00335"/>
    </source>
</evidence>
<evidence type="ECO:0000313" key="5">
    <source>
        <dbReference type="EMBL" id="QEE27904.1"/>
    </source>
</evidence>
<dbReference type="Pfam" id="PF14278">
    <property type="entry name" value="TetR_C_8"/>
    <property type="match status" value="1"/>
</dbReference>
<reference evidence="5 6" key="1">
    <citation type="submission" date="2019-08" db="EMBL/GenBank/DDBJ databases">
        <title>Complete genome sequence of Terriglobus albidus strain ORNL.</title>
        <authorList>
            <person name="Podar M."/>
        </authorList>
    </citation>
    <scope>NUCLEOTIDE SEQUENCE [LARGE SCALE GENOMIC DNA]</scope>
    <source>
        <strain evidence="5 6">ORNL</strain>
    </source>
</reference>
<dbReference type="SUPFAM" id="SSF46689">
    <property type="entry name" value="Homeodomain-like"/>
    <property type="match status" value="1"/>
</dbReference>
<feature type="DNA-binding region" description="H-T-H motif" evidence="2">
    <location>
        <begin position="44"/>
        <end position="63"/>
    </location>
</feature>
<dbReference type="GO" id="GO:0003677">
    <property type="term" value="F:DNA binding"/>
    <property type="evidence" value="ECO:0007669"/>
    <property type="project" value="UniProtKB-UniRule"/>
</dbReference>
<evidence type="ECO:0000313" key="6">
    <source>
        <dbReference type="Proteomes" id="UP000321820"/>
    </source>
</evidence>
<dbReference type="PANTHER" id="PTHR43479:SF7">
    <property type="entry name" value="TETR-FAMILY TRANSCRIPTIONAL REGULATOR"/>
    <property type="match status" value="1"/>
</dbReference>
<proteinExistence type="predicted"/>
<dbReference type="InterPro" id="IPR039532">
    <property type="entry name" value="TetR_C_Firmicutes"/>
</dbReference>
<dbReference type="InterPro" id="IPR001647">
    <property type="entry name" value="HTH_TetR"/>
</dbReference>
<protein>
    <submittedName>
        <fullName evidence="5">TetR/AcrR family transcriptional regulator</fullName>
    </submittedName>
</protein>
<dbReference type="Pfam" id="PF00440">
    <property type="entry name" value="TetR_N"/>
    <property type="match status" value="1"/>
</dbReference>
<dbReference type="AlphaFoldDB" id="A0A5B9E8H0"/>
<accession>A0A5B9E8H0</accession>
<keyword evidence="1 2" id="KW-0238">DNA-binding</keyword>
<dbReference type="Proteomes" id="UP000321820">
    <property type="component" value="Chromosome"/>
</dbReference>
<dbReference type="OrthoDB" id="9810250at2"/>
<dbReference type="EMBL" id="CP042806">
    <property type="protein sequence ID" value="QEE27904.1"/>
    <property type="molecule type" value="Genomic_DNA"/>
</dbReference>
<dbReference type="RefSeq" id="WP_147647094.1">
    <property type="nucleotide sequence ID" value="NZ_CP042806.1"/>
</dbReference>
<feature type="compositionally biased region" description="Basic and acidic residues" evidence="3">
    <location>
        <begin position="12"/>
        <end position="22"/>
    </location>
</feature>
<dbReference type="PANTHER" id="PTHR43479">
    <property type="entry name" value="ACREF/ENVCD OPERON REPRESSOR-RELATED"/>
    <property type="match status" value="1"/>
</dbReference>
<name>A0A5B9E8H0_9BACT</name>
<organism evidence="5 6">
    <name type="scientific">Terriglobus albidus</name>
    <dbReference type="NCBI Taxonomy" id="1592106"/>
    <lineage>
        <taxon>Bacteria</taxon>
        <taxon>Pseudomonadati</taxon>
        <taxon>Acidobacteriota</taxon>
        <taxon>Terriglobia</taxon>
        <taxon>Terriglobales</taxon>
        <taxon>Acidobacteriaceae</taxon>
        <taxon>Terriglobus</taxon>
    </lineage>
</organism>
<dbReference type="InterPro" id="IPR050624">
    <property type="entry name" value="HTH-type_Tx_Regulator"/>
</dbReference>
<dbReference type="InterPro" id="IPR009057">
    <property type="entry name" value="Homeodomain-like_sf"/>
</dbReference>
<evidence type="ECO:0000259" key="4">
    <source>
        <dbReference type="PROSITE" id="PS50977"/>
    </source>
</evidence>
<dbReference type="PROSITE" id="PS50977">
    <property type="entry name" value="HTH_TETR_2"/>
    <property type="match status" value="1"/>
</dbReference>
<evidence type="ECO:0000256" key="1">
    <source>
        <dbReference type="ARBA" id="ARBA00023125"/>
    </source>
</evidence>
<evidence type="ECO:0000256" key="3">
    <source>
        <dbReference type="SAM" id="MobiDB-lite"/>
    </source>
</evidence>
<feature type="domain" description="HTH tetR-type" evidence="4">
    <location>
        <begin position="21"/>
        <end position="81"/>
    </location>
</feature>
<dbReference type="Gene3D" id="1.10.357.10">
    <property type="entry name" value="Tetracycline Repressor, domain 2"/>
    <property type="match status" value="1"/>
</dbReference>
<keyword evidence="6" id="KW-1185">Reference proteome</keyword>
<sequence length="223" mass="25502">MSPQNRKTPAPDVRKTDRRVTRTQRSLRDALHSLIHERDYDSIVIKEILDRANVGRSAFYMHFRDKDELLVHTFHDILGTVRSSRPASGDSQHERLLWFSLPIFEHLDRLRHIGELKLGPKGRAVLHGHLQNALAVLITEDVEKHFHANRKADQIPLDLLVRYIDSTFILVLNWWVENKCPLPPKAVDGLFRSLVMPTLKEISGLPPKGLGATGIASSAQRRR</sequence>
<dbReference type="KEGG" id="talb:FTW19_07785"/>
<gene>
    <name evidence="5" type="ORF">FTW19_07785</name>
</gene>